<sequence>MVSSSLNACWANRAASPLRRMTPLNAPHITLGRGPSTSTRLNRERITCSLTLRLIKRCYFVSHYFMLMPLSRGEGAIKDIQAMPRNYQRKTTRQSWGKENMANAISEVIHKKTSVNAATKQNNVPEPTRTLSHRFNKKKQSAGRHFVESFMKECQLTIRKPESTSVARLMAFNKFSVGNFFEVLWELKSKHQFHVKDIYNIDEIGFLTAPTQSPKVISARENRRVLPQQNHSNIAEAPVLLLMDNHTTYTTTYTTLEAVDFCRAHNIFLLGFPPHTIHKLQPLDVAFYSPLKAAYSCDDFMGSMATGIEPFNYSIFDDEDFEPSHTTDILVQDSQPKDSPAVILDPSRDTSVCIISSPGINPDDAGLLATRPSLPIIRKKESRKPRKKLPSFHITSTPVKRVLQEGKKKQENKEEKQMKQHIQKKETTKFSKWKMKLAKCKLNYSSSNDSDSGILHFVHVFASLSPKTSSECTGLVLLSIVLLHFQFSWRRGFNKIVFPKKYFVFLIILLATKFNSYLNNLESSLTDDPKLFWRYIRRKSGTHRISSAVIKITLLTISLLQSILIPKIPPIIRRNWKREDIPHLKNLLSHCPWVLLQSSSSVDDSCDLFYTFFESCLADSVPLLKVNPHKYPHWYDADLISALKLKNRSHRNWKHSKLISDYIDFSTHRALFK</sequence>
<dbReference type="Proteomes" id="UP000792457">
    <property type="component" value="Unassembled WGS sequence"/>
</dbReference>
<name>A0A8K0P6S6_LADFU</name>
<evidence type="ECO:0000313" key="3">
    <source>
        <dbReference type="EMBL" id="KAG8238100.1"/>
    </source>
</evidence>
<dbReference type="OrthoDB" id="6629911at2759"/>
<feature type="compositionally biased region" description="Basic and acidic residues" evidence="1">
    <location>
        <begin position="402"/>
        <end position="422"/>
    </location>
</feature>
<evidence type="ECO:0000313" key="4">
    <source>
        <dbReference type="Proteomes" id="UP000792457"/>
    </source>
</evidence>
<comment type="caution">
    <text evidence="3">The sequence shown here is derived from an EMBL/GenBank/DDBJ whole genome shotgun (WGS) entry which is preliminary data.</text>
</comment>
<accession>A0A8K0P6S6</accession>
<reference evidence="3" key="1">
    <citation type="submission" date="2013-04" db="EMBL/GenBank/DDBJ databases">
        <authorList>
            <person name="Qu J."/>
            <person name="Murali S.C."/>
            <person name="Bandaranaike D."/>
            <person name="Bellair M."/>
            <person name="Blankenburg K."/>
            <person name="Chao H."/>
            <person name="Dinh H."/>
            <person name="Doddapaneni H."/>
            <person name="Downs B."/>
            <person name="Dugan-Rocha S."/>
            <person name="Elkadiri S."/>
            <person name="Gnanaolivu R.D."/>
            <person name="Hernandez B."/>
            <person name="Javaid M."/>
            <person name="Jayaseelan J.C."/>
            <person name="Lee S."/>
            <person name="Li M."/>
            <person name="Ming W."/>
            <person name="Munidasa M."/>
            <person name="Muniz J."/>
            <person name="Nguyen L."/>
            <person name="Ongeri F."/>
            <person name="Osuji N."/>
            <person name="Pu L.-L."/>
            <person name="Puazo M."/>
            <person name="Qu C."/>
            <person name="Quiroz J."/>
            <person name="Raj R."/>
            <person name="Weissenberger G."/>
            <person name="Xin Y."/>
            <person name="Zou X."/>
            <person name="Han Y."/>
            <person name="Richards S."/>
            <person name="Worley K."/>
            <person name="Muzny D."/>
            <person name="Gibbs R."/>
        </authorList>
    </citation>
    <scope>NUCLEOTIDE SEQUENCE</scope>
    <source>
        <strain evidence="3">Sampled in the wild</strain>
    </source>
</reference>
<evidence type="ECO:0000259" key="2">
    <source>
        <dbReference type="Pfam" id="PF03184"/>
    </source>
</evidence>
<evidence type="ECO:0000256" key="1">
    <source>
        <dbReference type="SAM" id="MobiDB-lite"/>
    </source>
</evidence>
<dbReference type="InterPro" id="IPR004875">
    <property type="entry name" value="DDE_SF_endonuclease_dom"/>
</dbReference>
<gene>
    <name evidence="3" type="ORF">J437_LFUL012207</name>
</gene>
<dbReference type="Pfam" id="PF03184">
    <property type="entry name" value="DDE_1"/>
    <property type="match status" value="1"/>
</dbReference>
<dbReference type="EMBL" id="KZ309282">
    <property type="protein sequence ID" value="KAG8238100.1"/>
    <property type="molecule type" value="Genomic_DNA"/>
</dbReference>
<proteinExistence type="predicted"/>
<protein>
    <recommendedName>
        <fullName evidence="2">DDE-1 domain-containing protein</fullName>
    </recommendedName>
</protein>
<organism evidence="3 4">
    <name type="scientific">Ladona fulva</name>
    <name type="common">Scarce chaser dragonfly</name>
    <name type="synonym">Libellula fulva</name>
    <dbReference type="NCBI Taxonomy" id="123851"/>
    <lineage>
        <taxon>Eukaryota</taxon>
        <taxon>Metazoa</taxon>
        <taxon>Ecdysozoa</taxon>
        <taxon>Arthropoda</taxon>
        <taxon>Hexapoda</taxon>
        <taxon>Insecta</taxon>
        <taxon>Pterygota</taxon>
        <taxon>Palaeoptera</taxon>
        <taxon>Odonata</taxon>
        <taxon>Epiprocta</taxon>
        <taxon>Anisoptera</taxon>
        <taxon>Libelluloidea</taxon>
        <taxon>Libellulidae</taxon>
        <taxon>Ladona</taxon>
    </lineage>
</organism>
<reference evidence="3" key="2">
    <citation type="submission" date="2017-10" db="EMBL/GenBank/DDBJ databases">
        <title>Ladona fulva Genome sequencing and assembly.</title>
        <authorList>
            <person name="Murali S."/>
            <person name="Richards S."/>
            <person name="Bandaranaike D."/>
            <person name="Bellair M."/>
            <person name="Blankenburg K."/>
            <person name="Chao H."/>
            <person name="Dinh H."/>
            <person name="Doddapaneni H."/>
            <person name="Dugan-Rocha S."/>
            <person name="Elkadiri S."/>
            <person name="Gnanaolivu R."/>
            <person name="Hernandez B."/>
            <person name="Skinner E."/>
            <person name="Javaid M."/>
            <person name="Lee S."/>
            <person name="Li M."/>
            <person name="Ming W."/>
            <person name="Munidasa M."/>
            <person name="Muniz J."/>
            <person name="Nguyen L."/>
            <person name="Hughes D."/>
            <person name="Osuji N."/>
            <person name="Pu L.-L."/>
            <person name="Puazo M."/>
            <person name="Qu C."/>
            <person name="Quiroz J."/>
            <person name="Raj R."/>
            <person name="Weissenberger G."/>
            <person name="Xin Y."/>
            <person name="Zou X."/>
            <person name="Han Y."/>
            <person name="Worley K."/>
            <person name="Muzny D."/>
            <person name="Gibbs R."/>
        </authorList>
    </citation>
    <scope>NUCLEOTIDE SEQUENCE</scope>
    <source>
        <strain evidence="3">Sampled in the wild</strain>
    </source>
</reference>
<keyword evidence="4" id="KW-1185">Reference proteome</keyword>
<dbReference type="AlphaFoldDB" id="A0A8K0P6S6"/>
<dbReference type="GO" id="GO:0003676">
    <property type="term" value="F:nucleic acid binding"/>
    <property type="evidence" value="ECO:0007669"/>
    <property type="project" value="InterPro"/>
</dbReference>
<feature type="region of interest" description="Disordered" evidence="1">
    <location>
        <begin position="400"/>
        <end position="422"/>
    </location>
</feature>
<feature type="domain" description="DDE-1" evidence="2">
    <location>
        <begin position="238"/>
        <end position="296"/>
    </location>
</feature>